<evidence type="ECO:0000256" key="4">
    <source>
        <dbReference type="ARBA" id="ARBA00023136"/>
    </source>
</evidence>
<feature type="transmembrane region" description="Helical" evidence="6">
    <location>
        <begin position="12"/>
        <end position="32"/>
    </location>
</feature>
<organism evidence="8 9">
    <name type="scientific">Sclerotinia nivalis</name>
    <dbReference type="NCBI Taxonomy" id="352851"/>
    <lineage>
        <taxon>Eukaryota</taxon>
        <taxon>Fungi</taxon>
        <taxon>Dikarya</taxon>
        <taxon>Ascomycota</taxon>
        <taxon>Pezizomycotina</taxon>
        <taxon>Leotiomycetes</taxon>
        <taxon>Helotiales</taxon>
        <taxon>Sclerotiniaceae</taxon>
        <taxon>Sclerotinia</taxon>
    </lineage>
</organism>
<evidence type="ECO:0000256" key="2">
    <source>
        <dbReference type="ARBA" id="ARBA00022692"/>
    </source>
</evidence>
<evidence type="ECO:0000256" key="5">
    <source>
        <dbReference type="ARBA" id="ARBA00038359"/>
    </source>
</evidence>
<evidence type="ECO:0000313" key="9">
    <source>
        <dbReference type="Proteomes" id="UP001152300"/>
    </source>
</evidence>
<evidence type="ECO:0000313" key="8">
    <source>
        <dbReference type="EMBL" id="KAJ8061692.1"/>
    </source>
</evidence>
<comment type="similarity">
    <text evidence="5">Belongs to the SAT4 family.</text>
</comment>
<comment type="subcellular location">
    <subcellularLocation>
        <location evidence="1">Membrane</location>
        <topology evidence="1">Multi-pass membrane protein</topology>
    </subcellularLocation>
</comment>
<keyword evidence="3 6" id="KW-1133">Transmembrane helix</keyword>
<feature type="transmembrane region" description="Helical" evidence="6">
    <location>
        <begin position="123"/>
        <end position="145"/>
    </location>
</feature>
<sequence>MQRSLGIQNLHIVATFFTKLSLFLLYLGLFEPNMRTRYAIYLGILLCFIFYTINLGLNCAYNIPRPGQPNTGASWVWTTVSNLTAIKSVAFAQADFGVLSDVYLFVLPIPSVLRLHLPIKRKLGIVAVFMCGLLAVACSLASLILRYRILRTVDATVDSSWLTMPIYIFFSAEVCAGIICSSAPILAALFRSDKSPLNKLFRYFSVRRLIGSSKDNSAGLFEERRLKNESCGVANVQNHMAADEWDASKSMRNGVGNTMSEEWIELEDEGNDRVRVCYDRV</sequence>
<reference evidence="8" key="1">
    <citation type="submission" date="2022-11" db="EMBL/GenBank/DDBJ databases">
        <title>Genome Resource of Sclerotinia nivalis Strain SnTB1, a Plant Pathogen Isolated from American Ginseng.</title>
        <authorList>
            <person name="Fan S."/>
        </authorList>
    </citation>
    <scope>NUCLEOTIDE SEQUENCE</scope>
    <source>
        <strain evidence="8">SnTB1</strain>
    </source>
</reference>
<protein>
    <recommendedName>
        <fullName evidence="7">Rhodopsin domain-containing protein</fullName>
    </recommendedName>
</protein>
<feature type="transmembrane region" description="Helical" evidence="6">
    <location>
        <begin position="38"/>
        <end position="57"/>
    </location>
</feature>
<comment type="caution">
    <text evidence="8">The sequence shown here is derived from an EMBL/GenBank/DDBJ whole genome shotgun (WGS) entry which is preliminary data.</text>
</comment>
<proteinExistence type="inferred from homology"/>
<evidence type="ECO:0000256" key="3">
    <source>
        <dbReference type="ARBA" id="ARBA00022989"/>
    </source>
</evidence>
<dbReference type="EMBL" id="JAPEIS010000011">
    <property type="protein sequence ID" value="KAJ8061692.1"/>
    <property type="molecule type" value="Genomic_DNA"/>
</dbReference>
<feature type="transmembrane region" description="Helical" evidence="6">
    <location>
        <begin position="165"/>
        <end position="190"/>
    </location>
</feature>
<dbReference type="GO" id="GO:0016020">
    <property type="term" value="C:membrane"/>
    <property type="evidence" value="ECO:0007669"/>
    <property type="project" value="UniProtKB-SubCell"/>
</dbReference>
<dbReference type="InterPro" id="IPR049326">
    <property type="entry name" value="Rhodopsin_dom_fungi"/>
</dbReference>
<dbReference type="Pfam" id="PF20684">
    <property type="entry name" value="Fung_rhodopsin"/>
    <property type="match status" value="1"/>
</dbReference>
<keyword evidence="9" id="KW-1185">Reference proteome</keyword>
<gene>
    <name evidence="8" type="ORF">OCU04_009492</name>
</gene>
<feature type="domain" description="Rhodopsin" evidence="7">
    <location>
        <begin position="8"/>
        <end position="191"/>
    </location>
</feature>
<dbReference type="OrthoDB" id="3558366at2759"/>
<dbReference type="AlphaFoldDB" id="A0A9X0AF54"/>
<keyword evidence="2 6" id="KW-0812">Transmembrane</keyword>
<evidence type="ECO:0000259" key="7">
    <source>
        <dbReference type="Pfam" id="PF20684"/>
    </source>
</evidence>
<keyword evidence="4 6" id="KW-0472">Membrane</keyword>
<dbReference type="PANTHER" id="PTHR33048:SF158">
    <property type="entry name" value="MEMBRANE PROTEIN PTH11-LIKE, PUTATIVE-RELATED"/>
    <property type="match status" value="1"/>
</dbReference>
<dbReference type="Proteomes" id="UP001152300">
    <property type="component" value="Unassembled WGS sequence"/>
</dbReference>
<name>A0A9X0AF54_9HELO</name>
<evidence type="ECO:0000256" key="1">
    <source>
        <dbReference type="ARBA" id="ARBA00004141"/>
    </source>
</evidence>
<accession>A0A9X0AF54</accession>
<dbReference type="PANTHER" id="PTHR33048">
    <property type="entry name" value="PTH11-LIKE INTEGRAL MEMBRANE PROTEIN (AFU_ORTHOLOGUE AFUA_5G11245)"/>
    <property type="match status" value="1"/>
</dbReference>
<dbReference type="InterPro" id="IPR052337">
    <property type="entry name" value="SAT4-like"/>
</dbReference>
<evidence type="ECO:0000256" key="6">
    <source>
        <dbReference type="SAM" id="Phobius"/>
    </source>
</evidence>